<dbReference type="InterPro" id="IPR050560">
    <property type="entry name" value="MYB_TF"/>
</dbReference>
<accession>A0ABQ6M3B0</accession>
<feature type="domain" description="HTH myb-type" evidence="3">
    <location>
        <begin position="116"/>
        <end position="174"/>
    </location>
</feature>
<gene>
    <name evidence="4" type="ORF">TeGR_g11430</name>
</gene>
<feature type="non-terminal residue" evidence="4">
    <location>
        <position position="1"/>
    </location>
</feature>
<feature type="non-terminal residue" evidence="4">
    <location>
        <position position="203"/>
    </location>
</feature>
<feature type="domain" description="Myb-like" evidence="2">
    <location>
        <begin position="67"/>
        <end position="115"/>
    </location>
</feature>
<reference evidence="4 5" key="1">
    <citation type="journal article" date="2023" name="Commun. Biol.">
        <title>Genome analysis of Parmales, the sister group of diatoms, reveals the evolutionary specialization of diatoms from phago-mixotrophs to photoautotrophs.</title>
        <authorList>
            <person name="Ban H."/>
            <person name="Sato S."/>
            <person name="Yoshikawa S."/>
            <person name="Yamada K."/>
            <person name="Nakamura Y."/>
            <person name="Ichinomiya M."/>
            <person name="Sato N."/>
            <person name="Blanc-Mathieu R."/>
            <person name="Endo H."/>
            <person name="Kuwata A."/>
            <person name="Ogata H."/>
        </authorList>
    </citation>
    <scope>NUCLEOTIDE SEQUENCE [LARGE SCALE GENOMIC DNA]</scope>
</reference>
<proteinExistence type="predicted"/>
<feature type="domain" description="HTH myb-type" evidence="3">
    <location>
        <begin position="66"/>
        <end position="115"/>
    </location>
</feature>
<dbReference type="SUPFAM" id="SSF46689">
    <property type="entry name" value="Homeodomain-like"/>
    <property type="match status" value="2"/>
</dbReference>
<dbReference type="CDD" id="cd00167">
    <property type="entry name" value="SANT"/>
    <property type="match status" value="2"/>
</dbReference>
<dbReference type="Gene3D" id="1.10.10.60">
    <property type="entry name" value="Homeodomain-like"/>
    <property type="match status" value="2"/>
</dbReference>
<dbReference type="Proteomes" id="UP001165060">
    <property type="component" value="Unassembled WGS sequence"/>
</dbReference>
<dbReference type="InterPro" id="IPR001005">
    <property type="entry name" value="SANT/Myb"/>
</dbReference>
<sequence length="203" mass="21991">IGFSNGRYSASGYSEFGPESSEEEADDAAAQSDSPPAPARGSVGSAAGCGAPPLGAASAGAAAPCQKWTKDSDKRLRNLVALHGQSAWPLVARLLNGDSGSRTHVHCMNRWYKVLKPGMRKGPWTKEEDALLREVVGRHPNCDKVKWSAVAAMLPGRIGKQCRERYFNHLDPTVKKGKWSVREDTVIFAAQIKMGNQWCEIAK</sequence>
<feature type="domain" description="Myb-like" evidence="2">
    <location>
        <begin position="171"/>
        <end position="203"/>
    </location>
</feature>
<evidence type="ECO:0000259" key="3">
    <source>
        <dbReference type="PROSITE" id="PS51294"/>
    </source>
</evidence>
<dbReference type="PROSITE" id="PS50090">
    <property type="entry name" value="MYB_LIKE"/>
    <property type="match status" value="3"/>
</dbReference>
<dbReference type="PANTHER" id="PTHR45614:SF25">
    <property type="entry name" value="MYB PROTEIN"/>
    <property type="match status" value="1"/>
</dbReference>
<feature type="compositionally biased region" description="Polar residues" evidence="1">
    <location>
        <begin position="1"/>
        <end position="12"/>
    </location>
</feature>
<organism evidence="4 5">
    <name type="scientific">Tetraparma gracilis</name>
    <dbReference type="NCBI Taxonomy" id="2962635"/>
    <lineage>
        <taxon>Eukaryota</taxon>
        <taxon>Sar</taxon>
        <taxon>Stramenopiles</taxon>
        <taxon>Ochrophyta</taxon>
        <taxon>Bolidophyceae</taxon>
        <taxon>Parmales</taxon>
        <taxon>Triparmaceae</taxon>
        <taxon>Tetraparma</taxon>
    </lineage>
</organism>
<dbReference type="EMBL" id="BRYB01004908">
    <property type="protein sequence ID" value="GMI18851.1"/>
    <property type="molecule type" value="Genomic_DNA"/>
</dbReference>
<feature type="region of interest" description="Disordered" evidence="1">
    <location>
        <begin position="1"/>
        <end position="50"/>
    </location>
</feature>
<evidence type="ECO:0000259" key="2">
    <source>
        <dbReference type="PROSITE" id="PS50090"/>
    </source>
</evidence>
<comment type="caution">
    <text evidence="4">The sequence shown here is derived from an EMBL/GenBank/DDBJ whole genome shotgun (WGS) entry which is preliminary data.</text>
</comment>
<dbReference type="InterPro" id="IPR009057">
    <property type="entry name" value="Homeodomain-like_sf"/>
</dbReference>
<protein>
    <submittedName>
        <fullName evidence="4">Uncharacterized protein</fullName>
    </submittedName>
</protein>
<dbReference type="Pfam" id="PF00249">
    <property type="entry name" value="Myb_DNA-binding"/>
    <property type="match status" value="2"/>
</dbReference>
<keyword evidence="5" id="KW-1185">Reference proteome</keyword>
<dbReference type="SMART" id="SM00717">
    <property type="entry name" value="SANT"/>
    <property type="match status" value="2"/>
</dbReference>
<dbReference type="PROSITE" id="PS51294">
    <property type="entry name" value="HTH_MYB"/>
    <property type="match status" value="3"/>
</dbReference>
<evidence type="ECO:0000313" key="4">
    <source>
        <dbReference type="EMBL" id="GMI18851.1"/>
    </source>
</evidence>
<feature type="domain" description="Myb-like" evidence="2">
    <location>
        <begin position="116"/>
        <end position="170"/>
    </location>
</feature>
<name>A0ABQ6M3B0_9STRA</name>
<evidence type="ECO:0000313" key="5">
    <source>
        <dbReference type="Proteomes" id="UP001165060"/>
    </source>
</evidence>
<evidence type="ECO:0000256" key="1">
    <source>
        <dbReference type="SAM" id="MobiDB-lite"/>
    </source>
</evidence>
<dbReference type="InterPro" id="IPR017930">
    <property type="entry name" value="Myb_dom"/>
</dbReference>
<feature type="domain" description="HTH myb-type" evidence="3">
    <location>
        <begin position="175"/>
        <end position="203"/>
    </location>
</feature>
<dbReference type="PANTHER" id="PTHR45614">
    <property type="entry name" value="MYB PROTEIN-RELATED"/>
    <property type="match status" value="1"/>
</dbReference>